<dbReference type="Proteomes" id="UP000199032">
    <property type="component" value="Unassembled WGS sequence"/>
</dbReference>
<dbReference type="InterPro" id="IPR036770">
    <property type="entry name" value="Ankyrin_rpt-contain_sf"/>
</dbReference>
<dbReference type="Gene3D" id="1.25.40.20">
    <property type="entry name" value="Ankyrin repeat-containing domain"/>
    <property type="match status" value="1"/>
</dbReference>
<keyword evidence="5" id="KW-1185">Reference proteome</keyword>
<proteinExistence type="predicted"/>
<dbReference type="PANTHER" id="PTHR24171">
    <property type="entry name" value="ANKYRIN REPEAT DOMAIN-CONTAINING PROTEIN 39-RELATED"/>
    <property type="match status" value="1"/>
</dbReference>
<keyword evidence="2 3" id="KW-0040">ANK repeat</keyword>
<accession>A0A0S4LPA8</accession>
<dbReference type="PROSITE" id="PS50297">
    <property type="entry name" value="ANK_REP_REGION"/>
    <property type="match status" value="2"/>
</dbReference>
<evidence type="ECO:0000256" key="3">
    <source>
        <dbReference type="PROSITE-ProRule" id="PRU00023"/>
    </source>
</evidence>
<dbReference type="Pfam" id="PF12796">
    <property type="entry name" value="Ank_2"/>
    <property type="match status" value="1"/>
</dbReference>
<evidence type="ECO:0000256" key="2">
    <source>
        <dbReference type="ARBA" id="ARBA00023043"/>
    </source>
</evidence>
<gene>
    <name evidence="4" type="ORF">COMA1_70020</name>
</gene>
<sequence>MSLGKDEMARELSVQQIFDRYKTLPEFIDMELTDVNQTGHFGSSPLHVACVRGDLEEVLPLLTAGADMNLRGELGYTPLHDAAAQGHIEVVKVLLQRGAIPKIKNDEGETPRDRAESKGFFDIVALFDTVPNDDHCST</sequence>
<reference evidence="4 5" key="1">
    <citation type="submission" date="2015-10" db="EMBL/GenBank/DDBJ databases">
        <authorList>
            <person name="Gilbert D.G."/>
        </authorList>
    </citation>
    <scope>NUCLEOTIDE SEQUENCE [LARGE SCALE GENOMIC DNA]</scope>
    <source>
        <strain evidence="4">COMA1</strain>
    </source>
</reference>
<dbReference type="AlphaFoldDB" id="A0A0S4LPA8"/>
<dbReference type="EMBL" id="CZQA01000013">
    <property type="protein sequence ID" value="CUS39087.1"/>
    <property type="molecule type" value="Genomic_DNA"/>
</dbReference>
<evidence type="ECO:0000313" key="5">
    <source>
        <dbReference type="Proteomes" id="UP000199032"/>
    </source>
</evidence>
<evidence type="ECO:0000313" key="4">
    <source>
        <dbReference type="EMBL" id="CUS39087.1"/>
    </source>
</evidence>
<name>A0A0S4LPA8_9BACT</name>
<organism evidence="4 5">
    <name type="scientific">Candidatus Nitrospira nitrosa</name>
    <dbReference type="NCBI Taxonomy" id="1742972"/>
    <lineage>
        <taxon>Bacteria</taxon>
        <taxon>Pseudomonadati</taxon>
        <taxon>Nitrospirota</taxon>
        <taxon>Nitrospiria</taxon>
        <taxon>Nitrospirales</taxon>
        <taxon>Nitrospiraceae</taxon>
        <taxon>Nitrospira</taxon>
    </lineage>
</organism>
<dbReference type="STRING" id="1742972.COMA1_70020"/>
<feature type="repeat" description="ANK" evidence="3">
    <location>
        <begin position="41"/>
        <end position="73"/>
    </location>
</feature>
<keyword evidence="1" id="KW-0677">Repeat</keyword>
<dbReference type="SMART" id="SM00248">
    <property type="entry name" value="ANK"/>
    <property type="match status" value="2"/>
</dbReference>
<dbReference type="PROSITE" id="PS50088">
    <property type="entry name" value="ANK_REPEAT"/>
    <property type="match status" value="2"/>
</dbReference>
<dbReference type="SUPFAM" id="SSF48403">
    <property type="entry name" value="Ankyrin repeat"/>
    <property type="match status" value="1"/>
</dbReference>
<evidence type="ECO:0000256" key="1">
    <source>
        <dbReference type="ARBA" id="ARBA00022737"/>
    </source>
</evidence>
<protein>
    <submittedName>
        <fullName evidence="4">Uncharacterized protein</fullName>
    </submittedName>
</protein>
<dbReference type="InterPro" id="IPR002110">
    <property type="entry name" value="Ankyrin_rpt"/>
</dbReference>
<feature type="repeat" description="ANK" evidence="3">
    <location>
        <begin position="74"/>
        <end position="106"/>
    </location>
</feature>